<evidence type="ECO:0000313" key="2">
    <source>
        <dbReference type="EMBL" id="KAK1127379.1"/>
    </source>
</evidence>
<feature type="region of interest" description="Disordered" evidence="1">
    <location>
        <begin position="15"/>
        <end position="50"/>
    </location>
</feature>
<gene>
    <name evidence="2" type="ORF">K0M31_003920</name>
</gene>
<keyword evidence="3" id="KW-1185">Reference proteome</keyword>
<organism evidence="2 3">
    <name type="scientific">Melipona bicolor</name>
    <dbReference type="NCBI Taxonomy" id="60889"/>
    <lineage>
        <taxon>Eukaryota</taxon>
        <taxon>Metazoa</taxon>
        <taxon>Ecdysozoa</taxon>
        <taxon>Arthropoda</taxon>
        <taxon>Hexapoda</taxon>
        <taxon>Insecta</taxon>
        <taxon>Pterygota</taxon>
        <taxon>Neoptera</taxon>
        <taxon>Endopterygota</taxon>
        <taxon>Hymenoptera</taxon>
        <taxon>Apocrita</taxon>
        <taxon>Aculeata</taxon>
        <taxon>Apoidea</taxon>
        <taxon>Anthophila</taxon>
        <taxon>Apidae</taxon>
        <taxon>Melipona</taxon>
    </lineage>
</organism>
<evidence type="ECO:0000256" key="1">
    <source>
        <dbReference type="SAM" id="MobiDB-lite"/>
    </source>
</evidence>
<dbReference type="Proteomes" id="UP001177670">
    <property type="component" value="Unassembled WGS sequence"/>
</dbReference>
<evidence type="ECO:0000313" key="3">
    <source>
        <dbReference type="Proteomes" id="UP001177670"/>
    </source>
</evidence>
<protein>
    <submittedName>
        <fullName evidence="2">Uncharacterized protein</fullName>
    </submittedName>
</protein>
<dbReference type="EMBL" id="JAHYIQ010000012">
    <property type="protein sequence ID" value="KAK1127379.1"/>
    <property type="molecule type" value="Genomic_DNA"/>
</dbReference>
<comment type="caution">
    <text evidence="2">The sequence shown here is derived from an EMBL/GenBank/DDBJ whole genome shotgun (WGS) entry which is preliminary data.</text>
</comment>
<feature type="compositionally biased region" description="Low complexity" evidence="1">
    <location>
        <begin position="23"/>
        <end position="41"/>
    </location>
</feature>
<proteinExistence type="predicted"/>
<dbReference type="AlphaFoldDB" id="A0AA40KNX9"/>
<reference evidence="2" key="1">
    <citation type="submission" date="2021-10" db="EMBL/GenBank/DDBJ databases">
        <title>Melipona bicolor Genome sequencing and assembly.</title>
        <authorList>
            <person name="Araujo N.S."/>
            <person name="Arias M.C."/>
        </authorList>
    </citation>
    <scope>NUCLEOTIDE SEQUENCE</scope>
    <source>
        <strain evidence="2">USP_2M_L1-L4_2017</strain>
        <tissue evidence="2">Whole body</tissue>
    </source>
</reference>
<accession>A0AA40KNX9</accession>
<name>A0AA40KNX9_9HYME</name>
<sequence>MAIVSRSCRLAGFHRLDFRQTNQQQHQRQQQQQQQQQQQRSSRSDLDRAN</sequence>